<feature type="region of interest" description="Disordered" evidence="1">
    <location>
        <begin position="97"/>
        <end position="126"/>
    </location>
</feature>
<dbReference type="AlphaFoldDB" id="A0A5P1F5U2"/>
<proteinExistence type="predicted"/>
<gene>
    <name evidence="3" type="ORF">A4U43_C04F27490</name>
</gene>
<accession>A0A5P1F5U2</accession>
<evidence type="ECO:0000313" key="4">
    <source>
        <dbReference type="Proteomes" id="UP000243459"/>
    </source>
</evidence>
<evidence type="ECO:0000313" key="3">
    <source>
        <dbReference type="EMBL" id="ONK73123.1"/>
    </source>
</evidence>
<dbReference type="Gramene" id="ONK73123">
    <property type="protein sequence ID" value="ONK73123"/>
    <property type="gene ID" value="A4U43_C04F27490"/>
</dbReference>
<dbReference type="Proteomes" id="UP000243459">
    <property type="component" value="Chromosome 4"/>
</dbReference>
<keyword evidence="4" id="KW-1185">Reference proteome</keyword>
<evidence type="ECO:0000256" key="1">
    <source>
        <dbReference type="SAM" id="MobiDB-lite"/>
    </source>
</evidence>
<feature type="compositionally biased region" description="Polar residues" evidence="1">
    <location>
        <begin position="105"/>
        <end position="117"/>
    </location>
</feature>
<evidence type="ECO:0000256" key="2">
    <source>
        <dbReference type="SAM" id="SignalP"/>
    </source>
</evidence>
<feature type="signal peptide" evidence="2">
    <location>
        <begin position="1"/>
        <end position="16"/>
    </location>
</feature>
<name>A0A5P1F5U2_ASPOF</name>
<organism evidence="3 4">
    <name type="scientific">Asparagus officinalis</name>
    <name type="common">Garden asparagus</name>
    <dbReference type="NCBI Taxonomy" id="4686"/>
    <lineage>
        <taxon>Eukaryota</taxon>
        <taxon>Viridiplantae</taxon>
        <taxon>Streptophyta</taxon>
        <taxon>Embryophyta</taxon>
        <taxon>Tracheophyta</taxon>
        <taxon>Spermatophyta</taxon>
        <taxon>Magnoliopsida</taxon>
        <taxon>Liliopsida</taxon>
        <taxon>Asparagales</taxon>
        <taxon>Asparagaceae</taxon>
        <taxon>Asparagoideae</taxon>
        <taxon>Asparagus</taxon>
    </lineage>
</organism>
<reference evidence="4" key="1">
    <citation type="journal article" date="2017" name="Nat. Commun.">
        <title>The asparagus genome sheds light on the origin and evolution of a young Y chromosome.</title>
        <authorList>
            <person name="Harkess A."/>
            <person name="Zhou J."/>
            <person name="Xu C."/>
            <person name="Bowers J.E."/>
            <person name="Van der Hulst R."/>
            <person name="Ayyampalayam S."/>
            <person name="Mercati F."/>
            <person name="Riccardi P."/>
            <person name="McKain M.R."/>
            <person name="Kakrana A."/>
            <person name="Tang H."/>
            <person name="Ray J."/>
            <person name="Groenendijk J."/>
            <person name="Arikit S."/>
            <person name="Mathioni S.M."/>
            <person name="Nakano M."/>
            <person name="Shan H."/>
            <person name="Telgmann-Rauber A."/>
            <person name="Kanno A."/>
            <person name="Yue Z."/>
            <person name="Chen H."/>
            <person name="Li W."/>
            <person name="Chen Y."/>
            <person name="Xu X."/>
            <person name="Zhang Y."/>
            <person name="Luo S."/>
            <person name="Chen H."/>
            <person name="Gao J."/>
            <person name="Mao Z."/>
            <person name="Pires J.C."/>
            <person name="Luo M."/>
            <person name="Kudrna D."/>
            <person name="Wing R.A."/>
            <person name="Meyers B.C."/>
            <person name="Yi K."/>
            <person name="Kong H."/>
            <person name="Lavrijsen P."/>
            <person name="Sunseri F."/>
            <person name="Falavigna A."/>
            <person name="Ye Y."/>
            <person name="Leebens-Mack J.H."/>
            <person name="Chen G."/>
        </authorList>
    </citation>
    <scope>NUCLEOTIDE SEQUENCE [LARGE SCALE GENOMIC DNA]</scope>
    <source>
        <strain evidence="4">cv. DH0086</strain>
    </source>
</reference>
<feature type="compositionally biased region" description="Basic and acidic residues" evidence="1">
    <location>
        <begin position="29"/>
        <end position="38"/>
    </location>
</feature>
<dbReference type="EMBL" id="CM007384">
    <property type="protein sequence ID" value="ONK73123.1"/>
    <property type="molecule type" value="Genomic_DNA"/>
</dbReference>
<protein>
    <submittedName>
        <fullName evidence="3">Uncharacterized protein</fullName>
    </submittedName>
</protein>
<feature type="chain" id="PRO_5024446112" evidence="2">
    <location>
        <begin position="17"/>
        <end position="126"/>
    </location>
</feature>
<sequence length="126" mass="13607">MQLSLLLGSSPLSVSGLPPPHPNSEDENACGREKTRKMTDDNMELLSLTGREEGSSVRIGCGVRMPIMEEPKFHIKSLVEKCCSSSQFEKISSGILVGDPLVPKNSGQDKPVSNNGEDLSKERPAI</sequence>
<keyword evidence="2" id="KW-0732">Signal</keyword>
<feature type="compositionally biased region" description="Low complexity" evidence="1">
    <location>
        <begin position="1"/>
        <end position="16"/>
    </location>
</feature>
<feature type="region of interest" description="Disordered" evidence="1">
    <location>
        <begin position="1"/>
        <end position="38"/>
    </location>
</feature>